<dbReference type="InterPro" id="IPR039532">
    <property type="entry name" value="TetR_C_Firmicutes"/>
</dbReference>
<evidence type="ECO:0000313" key="3">
    <source>
        <dbReference type="Proteomes" id="UP000478463"/>
    </source>
</evidence>
<dbReference type="EMBL" id="CP063310">
    <property type="protein sequence ID" value="QOS68593.1"/>
    <property type="molecule type" value="Genomic_DNA"/>
</dbReference>
<evidence type="ECO:0000256" key="1">
    <source>
        <dbReference type="ARBA" id="ARBA00023125"/>
    </source>
</evidence>
<reference evidence="2 3" key="1">
    <citation type="submission" date="2020-10" db="EMBL/GenBank/DDBJ databases">
        <title>Eggerthella sp. nov., isolated from human feces.</title>
        <authorList>
            <person name="Yajun G."/>
        </authorList>
    </citation>
    <scope>NUCLEOTIDE SEQUENCE [LARGE SCALE GENOMIC DNA]</scope>
    <source>
        <strain evidence="2 3">HF-1101</strain>
    </source>
</reference>
<evidence type="ECO:0000313" key="2">
    <source>
        <dbReference type="EMBL" id="QOS68593.1"/>
    </source>
</evidence>
<dbReference type="KEGG" id="egd:GS424_001625"/>
<dbReference type="SUPFAM" id="SSF46689">
    <property type="entry name" value="Homeodomain-like"/>
    <property type="match status" value="1"/>
</dbReference>
<sequence length="186" mass="21660">MAKDDRDIKGAYVAALLELCASKPLKKITVGDVLSEAGTARQTFYNHFRDINDLIAYVHISILEENYPPFCPPDASEQVFRFMLEHKEFYRQLPYHDGQNCFRDSYLAWLRENYYAVAFKDIPAGSEEYLRRKALVDAYLYGNVDLFMEWCKSGLEWPIEALMAVIYETSPDFILDEMLPDFKAPR</sequence>
<dbReference type="Gene3D" id="1.10.357.10">
    <property type="entry name" value="Tetracycline Repressor, domain 2"/>
    <property type="match status" value="1"/>
</dbReference>
<gene>
    <name evidence="2" type="ORF">GS424_001625</name>
</gene>
<dbReference type="Pfam" id="PF00440">
    <property type="entry name" value="TetR_N"/>
    <property type="match status" value="1"/>
</dbReference>
<dbReference type="AlphaFoldDB" id="A0A6L7IRM3"/>
<proteinExistence type="predicted"/>
<dbReference type="InterPro" id="IPR009057">
    <property type="entry name" value="Homeodomain-like_sf"/>
</dbReference>
<dbReference type="Pfam" id="PF14278">
    <property type="entry name" value="TetR_C_8"/>
    <property type="match status" value="1"/>
</dbReference>
<organism evidence="2 3">
    <name type="scientific">Eggerthella guodeyinii</name>
    <dbReference type="NCBI Taxonomy" id="2690837"/>
    <lineage>
        <taxon>Bacteria</taxon>
        <taxon>Bacillati</taxon>
        <taxon>Actinomycetota</taxon>
        <taxon>Coriobacteriia</taxon>
        <taxon>Eggerthellales</taxon>
        <taxon>Eggerthellaceae</taxon>
        <taxon>Eggerthella</taxon>
    </lineage>
</organism>
<dbReference type="InterPro" id="IPR001647">
    <property type="entry name" value="HTH_TetR"/>
</dbReference>
<protein>
    <submittedName>
        <fullName evidence="2">TetR/AcrR family transcriptional regulator C-terminal domain-containing protein</fullName>
    </submittedName>
</protein>
<dbReference type="RefSeq" id="WP_160942043.1">
    <property type="nucleotide sequence ID" value="NZ_CP063310.1"/>
</dbReference>
<keyword evidence="1" id="KW-0238">DNA-binding</keyword>
<dbReference type="GO" id="GO:0003677">
    <property type="term" value="F:DNA binding"/>
    <property type="evidence" value="ECO:0007669"/>
    <property type="project" value="UniProtKB-UniRule"/>
</dbReference>
<accession>A0A6L7IRM3</accession>
<dbReference type="PROSITE" id="PS50977">
    <property type="entry name" value="HTH_TETR_2"/>
    <property type="match status" value="1"/>
</dbReference>
<dbReference type="Proteomes" id="UP000478463">
    <property type="component" value="Chromosome"/>
</dbReference>
<name>A0A6L7IRM3_9ACTN</name>